<organism evidence="2 3">
    <name type="scientific">Gordonia asplenii</name>
    <dbReference type="NCBI Taxonomy" id="2725283"/>
    <lineage>
        <taxon>Bacteria</taxon>
        <taxon>Bacillati</taxon>
        <taxon>Actinomycetota</taxon>
        <taxon>Actinomycetes</taxon>
        <taxon>Mycobacteriales</taxon>
        <taxon>Gordoniaceae</taxon>
        <taxon>Gordonia</taxon>
    </lineage>
</organism>
<dbReference type="RefSeq" id="WP_170196075.1">
    <property type="nucleotide sequence ID" value="NZ_JABBNB010000024.1"/>
</dbReference>
<dbReference type="Proteomes" id="UP000550729">
    <property type="component" value="Unassembled WGS sequence"/>
</dbReference>
<feature type="transmembrane region" description="Helical" evidence="1">
    <location>
        <begin position="81"/>
        <end position="99"/>
    </location>
</feature>
<sequence>MGFTRVTVAPQSKLWSAFGVAFGLAVASLGLVAVGFGAPKTVAWLFIGVAGVGIISALPGRPRFDDVPGGVRLRRIWRRTLIPLAMLAGFAVSTAWDAITYDKSWLFVVSGAVVLFTGWAGIRMMRNELSVTFSPESLRLANARFDCELPWAHLSDVAATRSGRVRQITFTCPPDGAVMHRGAPHAPRWVLVPQTWNLNSDALAATMSYLSAAERTSVVPQEFPAMLTVETGPEELSPTTSIAGWIARGVGALALLGFSADVAVDRLVATLAASGLIGLPARFVVTGCDVVGRGRSQHISCAGTIVPVENPAAAHQISIDDAVWHRPFTTLPARLWDGSAVLTGVAHVASGIAFLGFAAVVAAGGFGVLVAGLRAGRIRRIARNILLLLAIAGLSVFAIGVAVAALWNRAG</sequence>
<keyword evidence="1" id="KW-1133">Transmembrane helix</keyword>
<feature type="transmembrane region" description="Helical" evidence="1">
    <location>
        <begin position="385"/>
        <end position="407"/>
    </location>
</feature>
<feature type="transmembrane region" description="Helical" evidence="1">
    <location>
        <begin position="352"/>
        <end position="373"/>
    </location>
</feature>
<accession>A0A848KY34</accession>
<keyword evidence="1" id="KW-0472">Membrane</keyword>
<evidence type="ECO:0000313" key="3">
    <source>
        <dbReference type="Proteomes" id="UP000550729"/>
    </source>
</evidence>
<keyword evidence="3" id="KW-1185">Reference proteome</keyword>
<feature type="transmembrane region" description="Helical" evidence="1">
    <location>
        <begin position="105"/>
        <end position="122"/>
    </location>
</feature>
<feature type="transmembrane region" description="Helical" evidence="1">
    <location>
        <begin position="14"/>
        <end position="36"/>
    </location>
</feature>
<comment type="caution">
    <text evidence="2">The sequence shown here is derived from an EMBL/GenBank/DDBJ whole genome shotgun (WGS) entry which is preliminary data.</text>
</comment>
<dbReference type="EMBL" id="JABBNB010000024">
    <property type="protein sequence ID" value="NMO03570.1"/>
    <property type="molecule type" value="Genomic_DNA"/>
</dbReference>
<feature type="transmembrane region" description="Helical" evidence="1">
    <location>
        <begin position="42"/>
        <end position="60"/>
    </location>
</feature>
<proteinExistence type="predicted"/>
<protein>
    <submittedName>
        <fullName evidence="2">Uncharacterized protein</fullName>
    </submittedName>
</protein>
<dbReference type="AlphaFoldDB" id="A0A848KY34"/>
<evidence type="ECO:0000313" key="2">
    <source>
        <dbReference type="EMBL" id="NMO03570.1"/>
    </source>
</evidence>
<name>A0A848KY34_9ACTN</name>
<keyword evidence="1" id="KW-0812">Transmembrane</keyword>
<gene>
    <name evidence="2" type="ORF">HH308_20345</name>
</gene>
<evidence type="ECO:0000256" key="1">
    <source>
        <dbReference type="SAM" id="Phobius"/>
    </source>
</evidence>
<reference evidence="2 3" key="1">
    <citation type="submission" date="2020-04" db="EMBL/GenBank/DDBJ databases">
        <title>Gordonia sp. nov. TBRC 11910.</title>
        <authorList>
            <person name="Suriyachadkun C."/>
        </authorList>
    </citation>
    <scope>NUCLEOTIDE SEQUENCE [LARGE SCALE GENOMIC DNA]</scope>
    <source>
        <strain evidence="2 3">TBRC 11910</strain>
    </source>
</reference>